<dbReference type="Gene3D" id="3.40.50.150">
    <property type="entry name" value="Vaccinia Virus protein VP39"/>
    <property type="match status" value="1"/>
</dbReference>
<dbReference type="eggNOG" id="ENOG502QQVK">
    <property type="taxonomic scope" value="Eukaryota"/>
</dbReference>
<dbReference type="GeneID" id="123445409"/>
<dbReference type="Gene3D" id="1.10.1200.270">
    <property type="entry name" value="Methyltransferase, alpha-helical capping domain"/>
    <property type="match status" value="1"/>
</dbReference>
<evidence type="ECO:0000313" key="4">
    <source>
        <dbReference type="Proteomes" id="UP000011116"/>
    </source>
</evidence>
<dbReference type="RefSeq" id="XP_044978325.1">
    <property type="nucleotide sequence ID" value="XM_045122390.1"/>
</dbReference>
<keyword evidence="4" id="KW-1185">Reference proteome</keyword>
<name>M0YHC4_HORVV</name>
<dbReference type="Gramene" id="HORVU.MOREX.r2.3HG0263890.1">
    <property type="protein sequence ID" value="HORVU.MOREX.r2.3HG0263890.1"/>
    <property type="gene ID" value="HORVU.MOREX.r2.3HG0263890"/>
</dbReference>
<dbReference type="RefSeq" id="XP_044978326.1">
    <property type="nucleotide sequence ID" value="XM_045122391.1"/>
</dbReference>
<dbReference type="InterPro" id="IPR029063">
    <property type="entry name" value="SAM-dependent_MTases_sf"/>
</dbReference>
<dbReference type="PaxDb" id="4513-MLOC_69339.2"/>
<dbReference type="InterPro" id="IPR005299">
    <property type="entry name" value="MeTrfase_7"/>
</dbReference>
<evidence type="ECO:0000256" key="2">
    <source>
        <dbReference type="ARBA" id="ARBA00022842"/>
    </source>
</evidence>
<protein>
    <recommendedName>
        <fullName evidence="5">Jasmonate O-methyltransferase</fullName>
    </recommendedName>
</protein>
<evidence type="ECO:0000256" key="1">
    <source>
        <dbReference type="ARBA" id="ARBA00022723"/>
    </source>
</evidence>
<dbReference type="Pfam" id="PF03492">
    <property type="entry name" value="Methyltransf_7"/>
    <property type="match status" value="1"/>
</dbReference>
<dbReference type="SUPFAM" id="SSF53335">
    <property type="entry name" value="S-adenosyl-L-methionine-dependent methyltransferases"/>
    <property type="match status" value="1"/>
</dbReference>
<keyword evidence="2" id="KW-0460">Magnesium</keyword>
<sequence length="373" mass="40967">MDSKQVVHMNQGEMETSYARNSSFQSAEQNRMKPLMEAAIVDVCSNISTLSCGNMVIADLGCSSGPNAVALVSIAIEATCNHFLQLQQSPPEVSLLLNDLPYNDFNRVVKSLVALRQINEPVVVAGVVPGSFYERLFPSGSVHLFCSSNSLHWLSKAPEDLRINQIPAYDIDENVRRERLPVVAEAYARQFRKDFTLFLKLRAKELVSDGRMVVSLAGRRSDELVSEISHVWGTAAQILGIMASEGMIDKAKFNSLYIPVYGPSLEELREIIQEEGSFTITEMRVHNPASGMDSAHLTPNRIANCMRAAFEPLINQHFGSSGEVMDGFVRTAEKLLSLQGSSQVNQTEKPIVMLAVSVTKASHVNCGAFSTSP</sequence>
<gene>
    <name evidence="3" type="primary">LOC123445409</name>
</gene>
<dbReference type="RefSeq" id="XP_044978328.1">
    <property type="nucleotide sequence ID" value="XM_045122393.1"/>
</dbReference>
<keyword evidence="1" id="KW-0479">Metal-binding</keyword>
<dbReference type="Gramene" id="HORVU.MOREX.r3.3HG0316070.1">
    <property type="protein sequence ID" value="HORVU.MOREX.r3.3HG0316070.1"/>
    <property type="gene ID" value="HORVU.MOREX.r3.3HG0316070"/>
</dbReference>
<reference evidence="3" key="2">
    <citation type="submission" date="2020-10" db="EMBL/GenBank/DDBJ databases">
        <authorList>
            <person name="Scholz U."/>
            <person name="Mascher M."/>
            <person name="Fiebig A."/>
        </authorList>
    </citation>
    <scope>NUCLEOTIDE SEQUENCE [LARGE SCALE GENOMIC DNA]</scope>
    <source>
        <strain evidence="3">cv. Morex</strain>
    </source>
</reference>
<dbReference type="KEGG" id="hvg:123445409"/>
<proteinExistence type="predicted"/>
<dbReference type="GO" id="GO:0046872">
    <property type="term" value="F:metal ion binding"/>
    <property type="evidence" value="ECO:0007669"/>
    <property type="project" value="UniProtKB-KW"/>
</dbReference>
<dbReference type="RefSeq" id="XP_044978323.1">
    <property type="nucleotide sequence ID" value="XM_045122388.1"/>
</dbReference>
<organism evidence="3 4">
    <name type="scientific">Hordeum vulgare subsp. vulgare</name>
    <name type="common">Domesticated barley</name>
    <dbReference type="NCBI Taxonomy" id="112509"/>
    <lineage>
        <taxon>Eukaryota</taxon>
        <taxon>Viridiplantae</taxon>
        <taxon>Streptophyta</taxon>
        <taxon>Embryophyta</taxon>
        <taxon>Tracheophyta</taxon>
        <taxon>Spermatophyta</taxon>
        <taxon>Magnoliopsida</taxon>
        <taxon>Liliopsida</taxon>
        <taxon>Poales</taxon>
        <taxon>Poaceae</taxon>
        <taxon>BOP clade</taxon>
        <taxon>Pooideae</taxon>
        <taxon>Triticodae</taxon>
        <taxon>Triticeae</taxon>
        <taxon>Hordeinae</taxon>
        <taxon>Hordeum</taxon>
    </lineage>
</organism>
<dbReference type="ExpressionAtlas" id="M0YHC4">
    <property type="expression patterns" value="baseline"/>
</dbReference>
<dbReference type="EnsemblPlants" id="HORVU.MOREX.r3.3HG0316070.1">
    <property type="protein sequence ID" value="HORVU.MOREX.r3.3HG0316070.1"/>
    <property type="gene ID" value="HORVU.MOREX.r3.3HG0316070"/>
</dbReference>
<dbReference type="RefSeq" id="XP_044978322.1">
    <property type="nucleotide sequence ID" value="XM_045122387.1"/>
</dbReference>
<reference evidence="4" key="1">
    <citation type="journal article" date="2012" name="Nature">
        <title>A physical, genetic and functional sequence assembly of the barley genome.</title>
        <authorList>
            <consortium name="The International Barley Genome Sequencing Consortium"/>
            <person name="Mayer K.F."/>
            <person name="Waugh R."/>
            <person name="Brown J.W."/>
            <person name="Schulman A."/>
            <person name="Langridge P."/>
            <person name="Platzer M."/>
            <person name="Fincher G.B."/>
            <person name="Muehlbauer G.J."/>
            <person name="Sato K."/>
            <person name="Close T.J."/>
            <person name="Wise R.P."/>
            <person name="Stein N."/>
        </authorList>
    </citation>
    <scope>NUCLEOTIDE SEQUENCE [LARGE SCALE GENOMIC DNA]</scope>
    <source>
        <strain evidence="4">cv. Morex</strain>
    </source>
</reference>
<dbReference type="PANTHER" id="PTHR31009">
    <property type="entry name" value="S-ADENOSYL-L-METHIONINE:CARBOXYL METHYLTRANSFERASE FAMILY PROTEIN"/>
    <property type="match status" value="1"/>
</dbReference>
<accession>M0YHC4</accession>
<reference evidence="3" key="3">
    <citation type="submission" date="2022-01" db="UniProtKB">
        <authorList>
            <consortium name="EnsemblPlants"/>
        </authorList>
    </citation>
    <scope>IDENTIFICATION</scope>
    <source>
        <strain evidence="3">subsp. vulgare</strain>
    </source>
</reference>
<dbReference type="Proteomes" id="UP000011116">
    <property type="component" value="Chromosome 3H"/>
</dbReference>
<dbReference type="RefSeq" id="XP_044978327.1">
    <property type="nucleotide sequence ID" value="XM_045122392.1"/>
</dbReference>
<dbReference type="InterPro" id="IPR042086">
    <property type="entry name" value="MeTrfase_capping"/>
</dbReference>
<dbReference type="AlphaFoldDB" id="M0YHC4"/>
<dbReference type="GO" id="GO:0008168">
    <property type="term" value="F:methyltransferase activity"/>
    <property type="evidence" value="ECO:0007669"/>
    <property type="project" value="InterPro"/>
</dbReference>
<dbReference type="SMR" id="M0YHC4"/>
<dbReference type="OrthoDB" id="649586at2759"/>
<evidence type="ECO:0008006" key="5">
    <source>
        <dbReference type="Google" id="ProtNLM"/>
    </source>
</evidence>
<evidence type="ECO:0000313" key="3">
    <source>
        <dbReference type="EnsemblPlants" id="HORVU.MOREX.r3.3HG0316070.1"/>
    </source>
</evidence>